<reference evidence="3" key="1">
    <citation type="journal article" date="2014" name="Int. J. Syst. Evol. Microbiol.">
        <title>Complete genome sequence of Corynebacterium casei LMG S-19264T (=DSM 44701T), isolated from a smear-ripened cheese.</title>
        <authorList>
            <consortium name="US DOE Joint Genome Institute (JGI-PGF)"/>
            <person name="Walter F."/>
            <person name="Albersmeier A."/>
            <person name="Kalinowski J."/>
            <person name="Ruckert C."/>
        </authorList>
    </citation>
    <scope>NUCLEOTIDE SEQUENCE</scope>
    <source>
        <strain evidence="3">CGMCC 1.15085</strain>
    </source>
</reference>
<protein>
    <recommendedName>
        <fullName evidence="5">CHRD domain-containing protein</fullName>
    </recommendedName>
</protein>
<feature type="region of interest" description="Disordered" evidence="1">
    <location>
        <begin position="199"/>
        <end position="223"/>
    </location>
</feature>
<evidence type="ECO:0000313" key="3">
    <source>
        <dbReference type="EMBL" id="GGB35411.1"/>
    </source>
</evidence>
<feature type="chain" id="PRO_5037824427" description="CHRD domain-containing protein" evidence="2">
    <location>
        <begin position="33"/>
        <end position="223"/>
    </location>
</feature>
<proteinExistence type="predicted"/>
<feature type="signal peptide" evidence="2">
    <location>
        <begin position="1"/>
        <end position="32"/>
    </location>
</feature>
<keyword evidence="4" id="KW-1185">Reference proteome</keyword>
<keyword evidence="2" id="KW-0732">Signal</keyword>
<evidence type="ECO:0000256" key="1">
    <source>
        <dbReference type="SAM" id="MobiDB-lite"/>
    </source>
</evidence>
<evidence type="ECO:0000256" key="2">
    <source>
        <dbReference type="SAM" id="SignalP"/>
    </source>
</evidence>
<reference evidence="3" key="2">
    <citation type="submission" date="2020-09" db="EMBL/GenBank/DDBJ databases">
        <authorList>
            <person name="Sun Q."/>
            <person name="Zhou Y."/>
        </authorList>
    </citation>
    <scope>NUCLEOTIDE SEQUENCE</scope>
    <source>
        <strain evidence="3">CGMCC 1.15085</strain>
    </source>
</reference>
<dbReference type="Proteomes" id="UP000636793">
    <property type="component" value="Unassembled WGS sequence"/>
</dbReference>
<accession>A0A916T832</accession>
<dbReference type="EMBL" id="BMHI01000004">
    <property type="protein sequence ID" value="GGB35411.1"/>
    <property type="molecule type" value="Genomic_DNA"/>
</dbReference>
<comment type="caution">
    <text evidence="3">The sequence shown here is derived from an EMBL/GenBank/DDBJ whole genome shotgun (WGS) entry which is preliminary data.</text>
</comment>
<name>A0A916T832_9MICO</name>
<gene>
    <name evidence="3" type="ORF">GCM10011492_27640</name>
</gene>
<evidence type="ECO:0000313" key="4">
    <source>
        <dbReference type="Proteomes" id="UP000636793"/>
    </source>
</evidence>
<organism evidence="3 4">
    <name type="scientific">Flexivirga endophytica</name>
    <dbReference type="NCBI Taxonomy" id="1849103"/>
    <lineage>
        <taxon>Bacteria</taxon>
        <taxon>Bacillati</taxon>
        <taxon>Actinomycetota</taxon>
        <taxon>Actinomycetes</taxon>
        <taxon>Micrococcales</taxon>
        <taxon>Dermacoccaceae</taxon>
        <taxon>Flexivirga</taxon>
    </lineage>
</organism>
<evidence type="ECO:0008006" key="5">
    <source>
        <dbReference type="Google" id="ProtNLM"/>
    </source>
</evidence>
<sequence length="223" mass="22334">MQTKAKLMVSAVPVAACVAALGMGAGAPPAHAAGNDSYQAKLAPVPMNTPSGAASGNLMLTINGDQATVSETVSGLAPKLPTDKKTLSSLGIPAAFAGKPFPHVQHVHINGQDSCPTSSDDKNGDGVISTVEGQPAYGKIGTTLSLKGDTSAKTATDVTVAPGGGSFTYKRTFTLNADTMSAIKNNKAVIVVRGLNPATAPKASLSTPNELGATLPGRARSSP</sequence>
<dbReference type="AlphaFoldDB" id="A0A916T832"/>